<protein>
    <recommendedName>
        <fullName evidence="6">MYND-type domain-containing protein</fullName>
    </recommendedName>
</protein>
<evidence type="ECO:0000256" key="1">
    <source>
        <dbReference type="ARBA" id="ARBA00022723"/>
    </source>
</evidence>
<gene>
    <name evidence="7" type="ORF">THAOC_00940</name>
</gene>
<dbReference type="Pfam" id="PF08238">
    <property type="entry name" value="Sel1"/>
    <property type="match status" value="3"/>
</dbReference>
<accession>K0TJE7</accession>
<dbReference type="PROSITE" id="PS01360">
    <property type="entry name" value="ZF_MYND_1"/>
    <property type="match status" value="1"/>
</dbReference>
<dbReference type="eggNOG" id="ENOG502RZ2E">
    <property type="taxonomic scope" value="Eukaryota"/>
</dbReference>
<dbReference type="OrthoDB" id="272077at2759"/>
<keyword evidence="8" id="KW-1185">Reference proteome</keyword>
<evidence type="ECO:0000256" key="5">
    <source>
        <dbReference type="SAM" id="MobiDB-lite"/>
    </source>
</evidence>
<dbReference type="InterPro" id="IPR006597">
    <property type="entry name" value="Sel1-like"/>
</dbReference>
<feature type="region of interest" description="Disordered" evidence="5">
    <location>
        <begin position="130"/>
        <end position="159"/>
    </location>
</feature>
<dbReference type="InterPro" id="IPR011990">
    <property type="entry name" value="TPR-like_helical_dom_sf"/>
</dbReference>
<dbReference type="GO" id="GO:0008270">
    <property type="term" value="F:zinc ion binding"/>
    <property type="evidence" value="ECO:0007669"/>
    <property type="project" value="UniProtKB-KW"/>
</dbReference>
<dbReference type="PANTHER" id="PTHR45011">
    <property type="entry name" value="DAP3-BINDING CELL DEATH ENHANCER 1"/>
    <property type="match status" value="1"/>
</dbReference>
<dbReference type="InterPro" id="IPR002893">
    <property type="entry name" value="Znf_MYND"/>
</dbReference>
<evidence type="ECO:0000313" key="8">
    <source>
        <dbReference type="Proteomes" id="UP000266841"/>
    </source>
</evidence>
<dbReference type="InterPro" id="IPR052748">
    <property type="entry name" value="ISR_Activator"/>
</dbReference>
<dbReference type="EMBL" id="AGNL01001127">
    <property type="protein sequence ID" value="EJK77239.1"/>
    <property type="molecule type" value="Genomic_DNA"/>
</dbReference>
<dbReference type="Pfam" id="PF01753">
    <property type="entry name" value="zf-MYND"/>
    <property type="match status" value="1"/>
</dbReference>
<evidence type="ECO:0000259" key="6">
    <source>
        <dbReference type="PROSITE" id="PS50865"/>
    </source>
</evidence>
<evidence type="ECO:0000256" key="2">
    <source>
        <dbReference type="ARBA" id="ARBA00022771"/>
    </source>
</evidence>
<evidence type="ECO:0000256" key="3">
    <source>
        <dbReference type="ARBA" id="ARBA00022833"/>
    </source>
</evidence>
<comment type="caution">
    <text evidence="7">The sequence shown here is derived from an EMBL/GenBank/DDBJ whole genome shotgun (WGS) entry which is preliminary data.</text>
</comment>
<dbReference type="PANTHER" id="PTHR45011:SF1">
    <property type="entry name" value="DAP3-BINDING CELL DEATH ENHANCER 1"/>
    <property type="match status" value="1"/>
</dbReference>
<dbReference type="AlphaFoldDB" id="K0TJE7"/>
<keyword evidence="2 4" id="KW-0863">Zinc-finger</keyword>
<evidence type="ECO:0000313" key="7">
    <source>
        <dbReference type="EMBL" id="EJK77239.1"/>
    </source>
</evidence>
<dbReference type="SUPFAM" id="SSF144232">
    <property type="entry name" value="HIT/MYND zinc finger-like"/>
    <property type="match status" value="1"/>
</dbReference>
<feature type="region of interest" description="Disordered" evidence="5">
    <location>
        <begin position="1"/>
        <end position="20"/>
    </location>
</feature>
<evidence type="ECO:0000256" key="4">
    <source>
        <dbReference type="PROSITE-ProRule" id="PRU00134"/>
    </source>
</evidence>
<reference evidence="7 8" key="1">
    <citation type="journal article" date="2012" name="Genome Biol.">
        <title>Genome and low-iron response of an oceanic diatom adapted to chronic iron limitation.</title>
        <authorList>
            <person name="Lommer M."/>
            <person name="Specht M."/>
            <person name="Roy A.S."/>
            <person name="Kraemer L."/>
            <person name="Andreson R."/>
            <person name="Gutowska M.A."/>
            <person name="Wolf J."/>
            <person name="Bergner S.V."/>
            <person name="Schilhabel M.B."/>
            <person name="Klostermeier U.C."/>
            <person name="Beiko R.G."/>
            <person name="Rosenstiel P."/>
            <person name="Hippler M."/>
            <person name="Laroche J."/>
        </authorList>
    </citation>
    <scope>NUCLEOTIDE SEQUENCE [LARGE SCALE GENOMIC DNA]</scope>
    <source>
        <strain evidence="7 8">CCMP1005</strain>
    </source>
</reference>
<dbReference type="PROSITE" id="PS50865">
    <property type="entry name" value="ZF_MYND_2"/>
    <property type="match status" value="1"/>
</dbReference>
<organism evidence="7 8">
    <name type="scientific">Thalassiosira oceanica</name>
    <name type="common">Marine diatom</name>
    <dbReference type="NCBI Taxonomy" id="159749"/>
    <lineage>
        <taxon>Eukaryota</taxon>
        <taxon>Sar</taxon>
        <taxon>Stramenopiles</taxon>
        <taxon>Ochrophyta</taxon>
        <taxon>Bacillariophyta</taxon>
        <taxon>Coscinodiscophyceae</taxon>
        <taxon>Thalassiosirophycidae</taxon>
        <taxon>Thalassiosirales</taxon>
        <taxon>Thalassiosiraceae</taxon>
        <taxon>Thalassiosira</taxon>
    </lineage>
</organism>
<dbReference type="Proteomes" id="UP000266841">
    <property type="component" value="Unassembled WGS sequence"/>
</dbReference>
<name>K0TJE7_THAOC</name>
<dbReference type="SUPFAM" id="SSF81901">
    <property type="entry name" value="HCP-like"/>
    <property type="match status" value="1"/>
</dbReference>
<feature type="domain" description="MYND-type" evidence="6">
    <location>
        <begin position="222"/>
        <end position="263"/>
    </location>
</feature>
<feature type="non-terminal residue" evidence="7">
    <location>
        <position position="1"/>
    </location>
</feature>
<keyword evidence="1" id="KW-0479">Metal-binding</keyword>
<dbReference type="Gene3D" id="6.10.140.2220">
    <property type="match status" value="1"/>
</dbReference>
<dbReference type="SMART" id="SM00671">
    <property type="entry name" value="SEL1"/>
    <property type="match status" value="3"/>
</dbReference>
<sequence length="616" mass="69404">ASGPGGDDNGPGSEPPPQDRIGLFMAVMPSPWWPLAAVEKPSFPYFKADYYLPDGVCRPRRPTIFRHRISATRWRTEDPKAWAHTAEIQGFEPTNSRRRRRIPSLSSCCRNNFGRESDHSTYVRVEPRLTSLPPAPPRRRRWHGAVTGKGAEDGREEEALNEASDRFQLRLDRLEWREWTAPDGTCELRVVKTVGTVHHHPNLTMSCVPVDVPFVDDSNDICANCGKTGSDTVKLKHCTACRIVKYCGVDCQRAHRKQHKKACKQRAAELKDEQLYSQGLERLEGDFCPICTLPIPLPMDDHSAFNSCCMKRICNGCTMAAQARGFHDCLFCRTPHPANDAAQLAMIQSRVAKKDPVAINFLGDKYFHGDLGLQKDMRKGVELYTEAAERGSIEAFCNLGVAYVTGSGVEQDEAKGIHFWEEAAMRGDVESRYNLGCNEGQKGNFDRAVRHFLVSAKMGLKESVEYIKQMFMEGLATKDQYAEALKGYQDAVEEMKSHDRNEAKRLGYFEKLAPCLEGVENVKELGQAMKSFKSPFILKKGVDQIQHPFVEGVSQRKIQFNRPAPRMMEATGPFSKQAGRQRFDRGGMDDTEYGLLAVQDGGRTLRVSHQWEQPLR</sequence>
<proteinExistence type="predicted"/>
<dbReference type="Gene3D" id="1.25.40.10">
    <property type="entry name" value="Tetratricopeptide repeat domain"/>
    <property type="match status" value="1"/>
</dbReference>
<keyword evidence="3" id="KW-0862">Zinc</keyword>